<dbReference type="GO" id="GO:0005545">
    <property type="term" value="F:1-phosphatidylinositol binding"/>
    <property type="evidence" value="ECO:0007669"/>
    <property type="project" value="InterPro"/>
</dbReference>
<dbReference type="Pfam" id="PF07651">
    <property type="entry name" value="ANTH"/>
    <property type="match status" value="1"/>
</dbReference>
<organism evidence="3 4">
    <name type="scientific">Mikania micrantha</name>
    <name type="common">bitter vine</name>
    <dbReference type="NCBI Taxonomy" id="192012"/>
    <lineage>
        <taxon>Eukaryota</taxon>
        <taxon>Viridiplantae</taxon>
        <taxon>Streptophyta</taxon>
        <taxon>Embryophyta</taxon>
        <taxon>Tracheophyta</taxon>
        <taxon>Spermatophyta</taxon>
        <taxon>Magnoliopsida</taxon>
        <taxon>eudicotyledons</taxon>
        <taxon>Gunneridae</taxon>
        <taxon>Pentapetalae</taxon>
        <taxon>asterids</taxon>
        <taxon>campanulids</taxon>
        <taxon>Asterales</taxon>
        <taxon>Asteraceae</taxon>
        <taxon>Asteroideae</taxon>
        <taxon>Heliantheae alliance</taxon>
        <taxon>Eupatorieae</taxon>
        <taxon>Mikania</taxon>
    </lineage>
</organism>
<name>A0A5N6LER4_9ASTR</name>
<dbReference type="Gene3D" id="3.40.50.720">
    <property type="entry name" value="NAD(P)-binding Rossmann-like Domain"/>
    <property type="match status" value="1"/>
</dbReference>
<proteinExistence type="predicted"/>
<gene>
    <name evidence="3" type="ORF">E3N88_43512</name>
</gene>
<evidence type="ECO:0000313" key="3">
    <source>
        <dbReference type="EMBL" id="KAD0955778.1"/>
    </source>
</evidence>
<dbReference type="OrthoDB" id="1937968at2759"/>
<protein>
    <recommendedName>
        <fullName evidence="2">AP180 N-terminal homology (ANTH) domain-containing protein</fullName>
    </recommendedName>
</protein>
<dbReference type="GO" id="GO:0030136">
    <property type="term" value="C:clathrin-coated vesicle"/>
    <property type="evidence" value="ECO:0007669"/>
    <property type="project" value="InterPro"/>
</dbReference>
<dbReference type="GO" id="GO:0030276">
    <property type="term" value="F:clathrin binding"/>
    <property type="evidence" value="ECO:0007669"/>
    <property type="project" value="InterPro"/>
</dbReference>
<dbReference type="FunFam" id="1.20.58.150:FF:000005">
    <property type="entry name" value="putative clathrin assembly protein At2g25430"/>
    <property type="match status" value="1"/>
</dbReference>
<feature type="compositionally biased region" description="Polar residues" evidence="1">
    <location>
        <begin position="294"/>
        <end position="317"/>
    </location>
</feature>
<dbReference type="InterPro" id="IPR014712">
    <property type="entry name" value="ANTH_dom_sf"/>
</dbReference>
<feature type="region of interest" description="Disordered" evidence="1">
    <location>
        <begin position="294"/>
        <end position="342"/>
    </location>
</feature>
<dbReference type="EMBL" id="SZYD01001229">
    <property type="protein sequence ID" value="KAD0955778.1"/>
    <property type="molecule type" value="Genomic_DNA"/>
</dbReference>
<dbReference type="AlphaFoldDB" id="A0A5N6LER4"/>
<dbReference type="PANTHER" id="PTHR35300">
    <property type="entry name" value="COACTIVATOR CBP, KIX DOMAIN-CONTAINING PROTEIN-RELATED"/>
    <property type="match status" value="1"/>
</dbReference>
<feature type="domain" description="AP180 N-terminal homology (ANTH)" evidence="2">
    <location>
        <begin position="2"/>
        <end position="93"/>
    </location>
</feature>
<evidence type="ECO:0000256" key="1">
    <source>
        <dbReference type="SAM" id="MobiDB-lite"/>
    </source>
</evidence>
<dbReference type="PANTHER" id="PTHR35300:SF4">
    <property type="entry name" value="HISTONE ACETYLTRANSFERASE"/>
    <property type="match status" value="1"/>
</dbReference>
<evidence type="ECO:0000259" key="2">
    <source>
        <dbReference type="Pfam" id="PF07651"/>
    </source>
</evidence>
<accession>A0A5N6LER4</accession>
<reference evidence="3 4" key="1">
    <citation type="submission" date="2019-05" db="EMBL/GenBank/DDBJ databases">
        <title>Mikania micrantha, genome provides insights into the molecular mechanism of rapid growth.</title>
        <authorList>
            <person name="Liu B."/>
        </authorList>
    </citation>
    <scope>NUCLEOTIDE SEQUENCE [LARGE SCALE GENOMIC DNA]</scope>
    <source>
        <strain evidence="3">NLD-2019</strain>
        <tissue evidence="3">Leaf</tissue>
    </source>
</reference>
<sequence>MVLAALYLVLNESFWIYADICEALGVLLDQFPDMEYGNCVKTFDQYVNAAKTIDELVDFYSWSKELGVARASEFPEVQKVTDKILGALERFLREKKNKLKKNMEEGQVTEHGGYNQMSVPPMLALPAPSERVQTVTMVDPHDPFAASLMVPPPSYVQLADMEKKKGFLLQEQQQVWQPYESNVGKINVGVAAYNGMGKQGVVHENHSAATKKNREWQEKLAVVVLKSEEIMYSKANSEAEYSDSETLWDRLNDAIDTIIRKDETMETGEFLHPCVEAALNLGCVPVRSTRSQRNTNIRTYLSPRNQDSGPNAQNLPNVQRPDGPSIAHTFPEPNKDSRPIYPQSVPRQMMSFENRSSSIYPLYHGYHFQPQMGFDNTHLNQNNIIVGRPVFQTTHGSSVPSSSQTGHPERLLLFDQDGNCSKKESRPELVECDLSLRLGLVSSDEKGLTMVDDVDSGPRSKEFLFFPLNPETEEGENLVTDVRKRKTVGESSSFLHLDSDFDPIKDRIKRQGIRSNCVATCYTFATHIVATHGHLSSGSSPSLRCVSDRETEKKGDRCYTGLGASLNFAKLKNASVVVFGLGVVRLSGVEGAIIACASRIISDLNVNRYELVAGTTAVNDREAVLGDGGGGVVLPAGDGGVLSDGDGPDMVGGVGDDAGGGVVVAGGGVVDPAAETVICNFWPFWQ</sequence>
<dbReference type="Gene3D" id="1.20.58.150">
    <property type="entry name" value="ANTH domain"/>
    <property type="match status" value="1"/>
</dbReference>
<dbReference type="Proteomes" id="UP000326396">
    <property type="component" value="Unassembled WGS sequence"/>
</dbReference>
<keyword evidence="4" id="KW-1185">Reference proteome</keyword>
<dbReference type="SUPFAM" id="SSF89009">
    <property type="entry name" value="GAT-like domain"/>
    <property type="match status" value="1"/>
</dbReference>
<comment type="caution">
    <text evidence="3">The sequence shown here is derived from an EMBL/GenBank/DDBJ whole genome shotgun (WGS) entry which is preliminary data.</text>
</comment>
<dbReference type="InterPro" id="IPR011417">
    <property type="entry name" value="ANTH_dom"/>
</dbReference>
<dbReference type="GO" id="GO:0048268">
    <property type="term" value="P:clathrin coat assembly"/>
    <property type="evidence" value="ECO:0007669"/>
    <property type="project" value="InterPro"/>
</dbReference>
<evidence type="ECO:0000313" key="4">
    <source>
        <dbReference type="Proteomes" id="UP000326396"/>
    </source>
</evidence>